<proteinExistence type="predicted"/>
<protein>
    <submittedName>
        <fullName evidence="1">Uncharacterized protein</fullName>
    </submittedName>
</protein>
<evidence type="ECO:0000313" key="1">
    <source>
        <dbReference type="EMBL" id="AGS52152.1"/>
    </source>
</evidence>
<dbReference type="EMBL" id="JQ844184">
    <property type="protein sequence ID" value="AGS52152.1"/>
    <property type="molecule type" value="Genomic_DNA"/>
</dbReference>
<name>A0A806JZH4_9BACT</name>
<organism evidence="1">
    <name type="scientific">uncultured bacterium contig00049</name>
    <dbReference type="NCBI Taxonomy" id="1181534"/>
    <lineage>
        <taxon>Bacteria</taxon>
        <taxon>environmental samples</taxon>
    </lineage>
</organism>
<reference evidence="1" key="1">
    <citation type="submission" date="2012-03" db="EMBL/GenBank/DDBJ databases">
        <title>Functional metagenomics reveals considerable lignocellulase gene clusters in the gut microbiome of a wood-feeding higher termite.</title>
        <authorList>
            <person name="Liu N."/>
        </authorList>
    </citation>
    <scope>NUCLEOTIDE SEQUENCE</scope>
</reference>
<accession>A0A806JZH4</accession>
<sequence length="52" mass="6200">MKFITQALAWRDRNPRTMRPPQCFSPTGIEITQIINEKYSKHVILKYTNHIL</sequence>
<dbReference type="AlphaFoldDB" id="A0A806JZH4"/>